<dbReference type="AlphaFoldDB" id="A0A934ILJ4"/>
<dbReference type="InterPro" id="IPR001647">
    <property type="entry name" value="HTH_TetR"/>
</dbReference>
<protein>
    <submittedName>
        <fullName evidence="6">CerR family C-terminal domain-containing protein</fullName>
    </submittedName>
</protein>
<dbReference type="RefSeq" id="WP_198880768.1">
    <property type="nucleotide sequence ID" value="NZ_JAEKJA010000003.1"/>
</dbReference>
<proteinExistence type="predicted"/>
<evidence type="ECO:0000256" key="2">
    <source>
        <dbReference type="ARBA" id="ARBA00023125"/>
    </source>
</evidence>
<keyword evidence="2 4" id="KW-0238">DNA-binding</keyword>
<feature type="domain" description="HTH tetR-type" evidence="5">
    <location>
        <begin position="12"/>
        <end position="72"/>
    </location>
</feature>
<evidence type="ECO:0000313" key="7">
    <source>
        <dbReference type="Proteomes" id="UP000609531"/>
    </source>
</evidence>
<dbReference type="Pfam" id="PF00440">
    <property type="entry name" value="TetR_N"/>
    <property type="match status" value="1"/>
</dbReference>
<keyword evidence="7" id="KW-1185">Reference proteome</keyword>
<evidence type="ECO:0000259" key="5">
    <source>
        <dbReference type="PROSITE" id="PS50977"/>
    </source>
</evidence>
<feature type="DNA-binding region" description="H-T-H motif" evidence="4">
    <location>
        <begin position="35"/>
        <end position="54"/>
    </location>
</feature>
<accession>A0A934ILJ4</accession>
<gene>
    <name evidence="6" type="ORF">JCR33_04130</name>
</gene>
<name>A0A934ILJ4_9HYPH</name>
<evidence type="ECO:0000256" key="3">
    <source>
        <dbReference type="ARBA" id="ARBA00023163"/>
    </source>
</evidence>
<dbReference type="Gene3D" id="1.10.357.10">
    <property type="entry name" value="Tetracycline Repressor, domain 2"/>
    <property type="match status" value="1"/>
</dbReference>
<dbReference type="PANTHER" id="PTHR30055">
    <property type="entry name" value="HTH-TYPE TRANSCRIPTIONAL REGULATOR RUTR"/>
    <property type="match status" value="1"/>
</dbReference>
<dbReference type="Proteomes" id="UP000609531">
    <property type="component" value="Unassembled WGS sequence"/>
</dbReference>
<dbReference type="GO" id="GO:0003700">
    <property type="term" value="F:DNA-binding transcription factor activity"/>
    <property type="evidence" value="ECO:0007669"/>
    <property type="project" value="TreeGrafter"/>
</dbReference>
<evidence type="ECO:0000256" key="4">
    <source>
        <dbReference type="PROSITE-ProRule" id="PRU00335"/>
    </source>
</evidence>
<dbReference type="PROSITE" id="PS50977">
    <property type="entry name" value="HTH_TETR_2"/>
    <property type="match status" value="1"/>
</dbReference>
<organism evidence="6 7">
    <name type="scientific">Acuticoccus mangrovi</name>
    <dbReference type="NCBI Taxonomy" id="2796142"/>
    <lineage>
        <taxon>Bacteria</taxon>
        <taxon>Pseudomonadati</taxon>
        <taxon>Pseudomonadota</taxon>
        <taxon>Alphaproteobacteria</taxon>
        <taxon>Hyphomicrobiales</taxon>
        <taxon>Amorphaceae</taxon>
        <taxon>Acuticoccus</taxon>
    </lineage>
</organism>
<dbReference type="GO" id="GO:0000976">
    <property type="term" value="F:transcription cis-regulatory region binding"/>
    <property type="evidence" value="ECO:0007669"/>
    <property type="project" value="TreeGrafter"/>
</dbReference>
<evidence type="ECO:0000256" key="1">
    <source>
        <dbReference type="ARBA" id="ARBA00023015"/>
    </source>
</evidence>
<dbReference type="SUPFAM" id="SSF46689">
    <property type="entry name" value="Homeodomain-like"/>
    <property type="match status" value="1"/>
</dbReference>
<dbReference type="PANTHER" id="PTHR30055:SF234">
    <property type="entry name" value="HTH-TYPE TRANSCRIPTIONAL REGULATOR BETI"/>
    <property type="match status" value="1"/>
</dbReference>
<evidence type="ECO:0000313" key="6">
    <source>
        <dbReference type="EMBL" id="MBJ3774860.1"/>
    </source>
</evidence>
<dbReference type="InterPro" id="IPR009057">
    <property type="entry name" value="Homeodomain-like_sf"/>
</dbReference>
<dbReference type="Pfam" id="PF09209">
    <property type="entry name" value="CecR_C"/>
    <property type="match status" value="1"/>
</dbReference>
<dbReference type="InterPro" id="IPR050109">
    <property type="entry name" value="HTH-type_TetR-like_transc_reg"/>
</dbReference>
<dbReference type="PRINTS" id="PR00455">
    <property type="entry name" value="HTHTETR"/>
</dbReference>
<dbReference type="InterPro" id="IPR015292">
    <property type="entry name" value="Tscrpt_reg_YbiH_C"/>
</dbReference>
<keyword evidence="3" id="KW-0804">Transcription</keyword>
<sequence>MQIEPAEPSRADATREKLLAAAVEVFGLEGFDGATTRRIADAASVNLQAISYYFGSKEGLFLAAADHVVASILAEVSEERDAVRSRLAALDAAGEPLSEAEARALLTQLLTVFAHLFLSPRSEPWARFVMREQMQPGDAFVRIYQGIMAPTLAVAHRLLGAILGEPPKSTTVRLRAMSLLGSVLVFRVAHSTVLAEMGWDGIDDAAIATVTELAETLVAEISPATRRSST</sequence>
<dbReference type="SUPFAM" id="SSF48498">
    <property type="entry name" value="Tetracyclin repressor-like, C-terminal domain"/>
    <property type="match status" value="1"/>
</dbReference>
<reference evidence="6" key="1">
    <citation type="submission" date="2020-12" db="EMBL/GenBank/DDBJ databases">
        <title>Bacterial taxonomy.</title>
        <authorList>
            <person name="Pan X."/>
        </authorList>
    </citation>
    <scope>NUCLEOTIDE SEQUENCE</scope>
    <source>
        <strain evidence="6">B2012</strain>
    </source>
</reference>
<dbReference type="InterPro" id="IPR036271">
    <property type="entry name" value="Tet_transcr_reg_TetR-rel_C_sf"/>
</dbReference>
<comment type="caution">
    <text evidence="6">The sequence shown here is derived from an EMBL/GenBank/DDBJ whole genome shotgun (WGS) entry which is preliminary data.</text>
</comment>
<keyword evidence="1" id="KW-0805">Transcription regulation</keyword>
<dbReference type="EMBL" id="JAEKJA010000003">
    <property type="protein sequence ID" value="MBJ3774860.1"/>
    <property type="molecule type" value="Genomic_DNA"/>
</dbReference>
<dbReference type="Gene3D" id="1.10.10.60">
    <property type="entry name" value="Homeodomain-like"/>
    <property type="match status" value="1"/>
</dbReference>